<proteinExistence type="predicted"/>
<dbReference type="EMBL" id="CM046506">
    <property type="protein sequence ID" value="KAI8670912.1"/>
    <property type="molecule type" value="Genomic_DNA"/>
</dbReference>
<evidence type="ECO:0000313" key="1">
    <source>
        <dbReference type="EMBL" id="KAI8670912.1"/>
    </source>
</evidence>
<dbReference type="Proteomes" id="UP001065298">
    <property type="component" value="Chromosome 4"/>
</dbReference>
<protein>
    <submittedName>
        <fullName evidence="1">BHLH domain-containing protein</fullName>
    </submittedName>
</protein>
<organism evidence="1 2">
    <name type="scientific">Fusarium keratoplasticum</name>
    <dbReference type="NCBI Taxonomy" id="1328300"/>
    <lineage>
        <taxon>Eukaryota</taxon>
        <taxon>Fungi</taxon>
        <taxon>Dikarya</taxon>
        <taxon>Ascomycota</taxon>
        <taxon>Pezizomycotina</taxon>
        <taxon>Sordariomycetes</taxon>
        <taxon>Hypocreomycetidae</taxon>
        <taxon>Hypocreales</taxon>
        <taxon>Nectriaceae</taxon>
        <taxon>Fusarium</taxon>
        <taxon>Fusarium solani species complex</taxon>
    </lineage>
</organism>
<gene>
    <name evidence="1" type="ORF">NCS57_00564500</name>
</gene>
<accession>A0ACC0R1F3</accession>
<comment type="caution">
    <text evidence="1">The sequence shown here is derived from an EMBL/GenBank/DDBJ whole genome shotgun (WGS) entry which is preliminary data.</text>
</comment>
<keyword evidence="2" id="KW-1185">Reference proteome</keyword>
<evidence type="ECO:0000313" key="2">
    <source>
        <dbReference type="Proteomes" id="UP001065298"/>
    </source>
</evidence>
<sequence length="457" mass="50838">MLAVQQAPRMGSSQPPSDPFLPFGYTLDSTQDPPLPDPPEPAPGDPLLTDNDNRLLDSFFQDINADHYNMPSFGEGLNFSDTWLDLPPQFMGTSTTFGHHPGSSLPETTGQGLPNSLGDFHGMMPMEPNMMPPPPPPPPQSQHQLDHQLDHRHTPDDVLHAAATLLHNGSAQRQASNGVDASLQRRMTAPLVGHLQHQPLEEFREEHRRSVAASEQEHYPDWMSGPQERRQHRAPPAEYQWGSDANFSRVQGYMPNSEKETAESLTKEQLKYLECFEPSQSADNTRPSSPVHTKMAPLQNRLAQVVKPPPETDAPPRKRRKSRNSKEGPDEDAQDETTTPKSNRRRKSKLERLGSTSSGPTDEVSTGKRRKSMANGAKATRENLTEEQKRENHIRSEQKRRTLIKEGFEDLCDLVPGLRGGGFSKSTMLTMAAEWLDDLLKGNEALSAQLTALEGGK</sequence>
<reference evidence="1" key="1">
    <citation type="submission" date="2022-06" db="EMBL/GenBank/DDBJ databases">
        <title>Fusarium solani species complex genomes reveal bases of compartmentalisation and animal pathogenesis.</title>
        <authorList>
            <person name="Tsai I.J."/>
        </authorList>
    </citation>
    <scope>NUCLEOTIDE SEQUENCE</scope>
    <source>
        <strain evidence="1">Fu6.1</strain>
    </source>
</reference>
<name>A0ACC0R1F3_9HYPO</name>